<keyword evidence="1" id="KW-0328">Glycosyltransferase</keyword>
<evidence type="ECO:0000256" key="1">
    <source>
        <dbReference type="ARBA" id="ARBA00022676"/>
    </source>
</evidence>
<dbReference type="AlphaFoldDB" id="A0A540M1L6"/>
<reference evidence="3 4" key="1">
    <citation type="journal article" date="2019" name="G3 (Bethesda)">
        <title>Sequencing of a Wild Apple (Malus baccata) Genome Unravels the Differences Between Cultivated and Wild Apple Species Regarding Disease Resistance and Cold Tolerance.</title>
        <authorList>
            <person name="Chen X."/>
        </authorList>
    </citation>
    <scope>NUCLEOTIDE SEQUENCE [LARGE SCALE GENOMIC DNA]</scope>
    <source>
        <strain evidence="4">cv. Shandingzi</strain>
        <tissue evidence="3">Leaves</tissue>
    </source>
</reference>
<proteinExistence type="predicted"/>
<feature type="region of interest" description="Disordered" evidence="2">
    <location>
        <begin position="1"/>
        <end position="61"/>
    </location>
</feature>
<sequence>MQYYCAAQEWGTSSQSSSSENDLSHTKTSLSQSLSSHLTPPRPSLNSLTQPQTQNSAESSNSHRQTFQCRCRDNPCSHDARSTTCFPVSLTCHGDLPRDFEVKGEFTKQKEPIKIRGCRSILPQLDVVDSFLNRTRQQYFDFVEICRQTSKGHGVLVNIWEDLEPKTLATRVHLGDTLAYLNCFRRRWRR</sequence>
<dbReference type="Proteomes" id="UP000315295">
    <property type="component" value="Unassembled WGS sequence"/>
</dbReference>
<evidence type="ECO:0000313" key="4">
    <source>
        <dbReference type="Proteomes" id="UP000315295"/>
    </source>
</evidence>
<dbReference type="Gene3D" id="3.40.50.2000">
    <property type="entry name" value="Glycogen Phosphorylase B"/>
    <property type="match status" value="1"/>
</dbReference>
<protein>
    <submittedName>
        <fullName evidence="3">Uncharacterized protein</fullName>
    </submittedName>
</protein>
<gene>
    <name evidence="3" type="ORF">C1H46_021755</name>
</gene>
<dbReference type="GO" id="GO:0016757">
    <property type="term" value="F:glycosyltransferase activity"/>
    <property type="evidence" value="ECO:0007669"/>
    <property type="project" value="UniProtKB-KW"/>
</dbReference>
<evidence type="ECO:0000256" key="2">
    <source>
        <dbReference type="SAM" id="MobiDB-lite"/>
    </source>
</evidence>
<dbReference type="PANTHER" id="PTHR48046">
    <property type="entry name" value="UDP-GLYCOSYLTRANSFERASE 72E1"/>
    <property type="match status" value="1"/>
</dbReference>
<feature type="compositionally biased region" description="Low complexity" evidence="2">
    <location>
        <begin position="26"/>
        <end position="39"/>
    </location>
</feature>
<organism evidence="3 4">
    <name type="scientific">Malus baccata</name>
    <name type="common">Siberian crab apple</name>
    <name type="synonym">Pyrus baccata</name>
    <dbReference type="NCBI Taxonomy" id="106549"/>
    <lineage>
        <taxon>Eukaryota</taxon>
        <taxon>Viridiplantae</taxon>
        <taxon>Streptophyta</taxon>
        <taxon>Embryophyta</taxon>
        <taxon>Tracheophyta</taxon>
        <taxon>Spermatophyta</taxon>
        <taxon>Magnoliopsida</taxon>
        <taxon>eudicotyledons</taxon>
        <taxon>Gunneridae</taxon>
        <taxon>Pentapetalae</taxon>
        <taxon>rosids</taxon>
        <taxon>fabids</taxon>
        <taxon>Rosales</taxon>
        <taxon>Rosaceae</taxon>
        <taxon>Amygdaloideae</taxon>
        <taxon>Maleae</taxon>
        <taxon>Malus</taxon>
    </lineage>
</organism>
<accession>A0A540M1L6</accession>
<keyword evidence="4" id="KW-1185">Reference proteome</keyword>
<dbReference type="EMBL" id="VIEB01000389">
    <property type="protein sequence ID" value="TQD92644.1"/>
    <property type="molecule type" value="Genomic_DNA"/>
</dbReference>
<keyword evidence="1" id="KW-0808">Transferase</keyword>
<feature type="compositionally biased region" description="Polar residues" evidence="2">
    <location>
        <begin position="44"/>
        <end position="61"/>
    </location>
</feature>
<evidence type="ECO:0000313" key="3">
    <source>
        <dbReference type="EMBL" id="TQD92644.1"/>
    </source>
</evidence>
<dbReference type="PANTHER" id="PTHR48046:SF1">
    <property type="entry name" value="GLYCOSYLTRANSFERASE-RELATED"/>
    <property type="match status" value="1"/>
</dbReference>
<name>A0A540M1L6_MALBA</name>
<comment type="caution">
    <text evidence="3">The sequence shown here is derived from an EMBL/GenBank/DDBJ whole genome shotgun (WGS) entry which is preliminary data.</text>
</comment>